<evidence type="ECO:0000256" key="1">
    <source>
        <dbReference type="ARBA" id="ARBA00006767"/>
    </source>
</evidence>
<evidence type="ECO:0000256" key="4">
    <source>
        <dbReference type="SAM" id="MobiDB-lite"/>
    </source>
</evidence>
<dbReference type="InterPro" id="IPR012340">
    <property type="entry name" value="NA-bd_OB-fold"/>
</dbReference>
<keyword evidence="2 6" id="KW-0689">Ribosomal protein</keyword>
<feature type="domain" description="S1 motif" evidence="5">
    <location>
        <begin position="410"/>
        <end position="480"/>
    </location>
</feature>
<reference evidence="6 7" key="1">
    <citation type="journal article" date="2017" name="Arch. Microbiol.">
        <title>Mariprofundus micogutta sp. nov., a novel iron-oxidizing zetaproteobacterium isolated from a deep-sea hydrothermal field at the Bayonnaise knoll of the Izu-Ogasawara arc, and a description of Mariprofundales ord. nov. and Zetaproteobacteria classis nov.</title>
        <authorList>
            <person name="Makita H."/>
            <person name="Tanaka E."/>
            <person name="Mitsunobu S."/>
            <person name="Miyazaki M."/>
            <person name="Nunoura T."/>
            <person name="Uematsu K."/>
            <person name="Takaki Y."/>
            <person name="Nishi S."/>
            <person name="Shimamura S."/>
            <person name="Takai K."/>
        </authorList>
    </citation>
    <scope>NUCLEOTIDE SEQUENCE [LARGE SCALE GENOMIC DNA]</scope>
    <source>
        <strain evidence="6 7">ET2</strain>
    </source>
</reference>
<dbReference type="GO" id="GO:0003729">
    <property type="term" value="F:mRNA binding"/>
    <property type="evidence" value="ECO:0007669"/>
    <property type="project" value="TreeGrafter"/>
</dbReference>
<protein>
    <submittedName>
        <fullName evidence="6">Small subunit ribosomal protein S1</fullName>
    </submittedName>
</protein>
<accession>A0A1L8CLH3</accession>
<dbReference type="SMART" id="SM00316">
    <property type="entry name" value="S1"/>
    <property type="match status" value="6"/>
</dbReference>
<dbReference type="EMBL" id="BDFD01000004">
    <property type="protein sequence ID" value="GAV19768.1"/>
    <property type="molecule type" value="Genomic_DNA"/>
</dbReference>
<dbReference type="PROSITE" id="PS50126">
    <property type="entry name" value="S1"/>
    <property type="match status" value="6"/>
</dbReference>
<evidence type="ECO:0000256" key="2">
    <source>
        <dbReference type="ARBA" id="ARBA00022980"/>
    </source>
</evidence>
<dbReference type="AlphaFoldDB" id="A0A1L8CLH3"/>
<dbReference type="RefSeq" id="WP_072659098.1">
    <property type="nucleotide sequence ID" value="NZ_BDFD01000004.1"/>
</dbReference>
<dbReference type="Pfam" id="PF00575">
    <property type="entry name" value="S1"/>
    <property type="match status" value="5"/>
</dbReference>
<dbReference type="PANTHER" id="PTHR10724">
    <property type="entry name" value="30S RIBOSOMAL PROTEIN S1"/>
    <property type="match status" value="1"/>
</dbReference>
<feature type="domain" description="S1 motif" evidence="5">
    <location>
        <begin position="497"/>
        <end position="561"/>
    </location>
</feature>
<dbReference type="PRINTS" id="PR00681">
    <property type="entry name" value="RIBOSOMALS1"/>
</dbReference>
<evidence type="ECO:0000313" key="7">
    <source>
        <dbReference type="Proteomes" id="UP000231632"/>
    </source>
</evidence>
<feature type="compositionally biased region" description="Low complexity" evidence="4">
    <location>
        <begin position="12"/>
        <end position="36"/>
    </location>
</feature>
<evidence type="ECO:0000313" key="6">
    <source>
        <dbReference type="EMBL" id="GAV19768.1"/>
    </source>
</evidence>
<gene>
    <name evidence="6" type="ORF">MMIC_P0725</name>
</gene>
<dbReference type="CDD" id="cd05688">
    <property type="entry name" value="S1_RPS1_repeat_ec3"/>
    <property type="match status" value="1"/>
</dbReference>
<keyword evidence="7" id="KW-1185">Reference proteome</keyword>
<evidence type="ECO:0000259" key="5">
    <source>
        <dbReference type="PROSITE" id="PS50126"/>
    </source>
</evidence>
<dbReference type="PANTHER" id="PTHR10724:SF7">
    <property type="entry name" value="SMALL RIBOSOMAL SUBUNIT PROTEIN BS1C"/>
    <property type="match status" value="1"/>
</dbReference>
<feature type="domain" description="S1 motif" evidence="5">
    <location>
        <begin position="151"/>
        <end position="217"/>
    </location>
</feature>
<evidence type="ECO:0000256" key="3">
    <source>
        <dbReference type="ARBA" id="ARBA00023274"/>
    </source>
</evidence>
<dbReference type="GO" id="GO:0003735">
    <property type="term" value="F:structural constituent of ribosome"/>
    <property type="evidence" value="ECO:0007669"/>
    <property type="project" value="TreeGrafter"/>
</dbReference>
<dbReference type="GO" id="GO:0022627">
    <property type="term" value="C:cytosolic small ribosomal subunit"/>
    <property type="evidence" value="ECO:0007669"/>
    <property type="project" value="TreeGrafter"/>
</dbReference>
<comment type="similarity">
    <text evidence="1">Belongs to the bacterial ribosomal protein bS1 family.</text>
</comment>
<organism evidence="6 7">
    <name type="scientific">Mariprofundus micogutta</name>
    <dbReference type="NCBI Taxonomy" id="1921010"/>
    <lineage>
        <taxon>Bacteria</taxon>
        <taxon>Pseudomonadati</taxon>
        <taxon>Pseudomonadota</taxon>
        <taxon>Candidatius Mariprofundia</taxon>
        <taxon>Mariprofundales</taxon>
        <taxon>Mariprofundaceae</taxon>
        <taxon>Mariprofundus</taxon>
    </lineage>
</organism>
<dbReference type="SUPFAM" id="SSF50249">
    <property type="entry name" value="Nucleic acid-binding proteins"/>
    <property type="match status" value="6"/>
</dbReference>
<dbReference type="NCBIfam" id="NF004952">
    <property type="entry name" value="PRK06299.1-2"/>
    <property type="match status" value="1"/>
</dbReference>
<dbReference type="OrthoDB" id="5287730at2"/>
<feature type="region of interest" description="Disordered" evidence="4">
    <location>
        <begin position="1"/>
        <end position="36"/>
    </location>
</feature>
<dbReference type="CDD" id="cd04465">
    <property type="entry name" value="S1_RPS1_repeat_ec2_hs2"/>
    <property type="match status" value="1"/>
</dbReference>
<feature type="domain" description="S1 motif" evidence="5">
    <location>
        <begin position="69"/>
        <end position="133"/>
    </location>
</feature>
<comment type="caution">
    <text evidence="6">The sequence shown here is derived from an EMBL/GenBank/DDBJ whole genome shotgun (WGS) entry which is preliminary data.</text>
</comment>
<dbReference type="InterPro" id="IPR050437">
    <property type="entry name" value="Ribos_protein_bS1-like"/>
</dbReference>
<dbReference type="STRING" id="1921010.MMIC_P0725"/>
<dbReference type="InterPro" id="IPR003029">
    <property type="entry name" value="S1_domain"/>
</dbReference>
<dbReference type="GO" id="GO:0006412">
    <property type="term" value="P:translation"/>
    <property type="evidence" value="ECO:0007669"/>
    <property type="project" value="TreeGrafter"/>
</dbReference>
<proteinExistence type="inferred from homology"/>
<feature type="domain" description="S1 motif" evidence="5">
    <location>
        <begin position="238"/>
        <end position="306"/>
    </location>
</feature>
<dbReference type="InterPro" id="IPR035104">
    <property type="entry name" value="Ribosomal_protein_S1-like"/>
</dbReference>
<dbReference type="Proteomes" id="UP000231632">
    <property type="component" value="Unassembled WGS sequence"/>
</dbReference>
<dbReference type="Gene3D" id="2.40.50.140">
    <property type="entry name" value="Nucleic acid-binding proteins"/>
    <property type="match status" value="5"/>
</dbReference>
<feature type="domain" description="S1 motif" evidence="5">
    <location>
        <begin position="323"/>
        <end position="393"/>
    </location>
</feature>
<sequence length="612" mass="66348">MSEAQNLEEVQETTVDTQETPVVAEEAPAAVEETPVVAEEAAAEDTAEEESFKQMFEASLKEQPIVKRGEMIKGMIVSVNADTVTMDVGAKGEGTIPVAEFTQAGIDVPAVGEEIDAMVQSVGGGSGVVLSVLAAKQREAWTAIETASENGEAIDAIVTAEVKGGFRVNLSGLNAFMPRSEADTDMHVSADQLVGKACKVAVLEARRRPENIVVSRKKPMSVERDAQRAVFFESKAVGDKLSGEIKRMADFGAFVDLGGVDALLHVSDISWRRIKHPSEMLAVGQSVTVEIVKMNAETGKVSVSMKALQSDPWENVAVNYEAGMRLTGTVRRLLEFGAVVEIEPGIEGMIHRSELSWTKNDVKPASVLSEGDVVDVAVLEVDADARRIRLSLKAVSDNPWQSWLADHPISSHITGKIKNVTDFGFFVPVAEGMDGLVHMENLSWEQKGAEALAEYSKGQDVECVVLGVDAEKQRISLGIKQLSGDPFELFMSSVKRGDSVNGTVAELNQGGSVINLAEGVQAFLPRREVPREHAELKVGDEVEAKIIEVNHKRRQVDLSIRQQLRDEERDAMRNYSKQAAEESAPSALALQLQRMLEASEAKKPAKKAAKKK</sequence>
<keyword evidence="3" id="KW-0687">Ribonucleoprotein</keyword>
<name>A0A1L8CLH3_9PROT</name>